<dbReference type="RefSeq" id="WP_147804163.1">
    <property type="nucleotide sequence ID" value="NZ_CP144914.1"/>
</dbReference>
<organism evidence="2 3">
    <name type="scientific">Alkalicoccus halolimnae</name>
    <dbReference type="NCBI Taxonomy" id="1667239"/>
    <lineage>
        <taxon>Bacteria</taxon>
        <taxon>Bacillati</taxon>
        <taxon>Bacillota</taxon>
        <taxon>Bacilli</taxon>
        <taxon>Bacillales</taxon>
        <taxon>Bacillaceae</taxon>
        <taxon>Alkalicoccus</taxon>
    </lineage>
</organism>
<accession>A0A5C7FJ59</accession>
<dbReference type="EMBL" id="CP144914">
    <property type="protein sequence ID" value="WWD80333.1"/>
    <property type="molecule type" value="Genomic_DNA"/>
</dbReference>
<dbReference type="GO" id="GO:0016491">
    <property type="term" value="F:oxidoreductase activity"/>
    <property type="evidence" value="ECO:0007669"/>
    <property type="project" value="UniProtKB-KW"/>
</dbReference>
<protein>
    <submittedName>
        <fullName evidence="2">Gluconate 2-dehydrogenase subunit 3 family protein</fullName>
        <ecNumber evidence="2">1.-.-.-</ecNumber>
    </submittedName>
</protein>
<evidence type="ECO:0000256" key="1">
    <source>
        <dbReference type="SAM" id="MobiDB-lite"/>
    </source>
</evidence>
<dbReference type="KEGG" id="ahal:FTX54_001825"/>
<evidence type="ECO:0000313" key="3">
    <source>
        <dbReference type="Proteomes" id="UP000321816"/>
    </source>
</evidence>
<reference evidence="2 3" key="1">
    <citation type="submission" date="2024-01" db="EMBL/GenBank/DDBJ databases">
        <title>Complete Genome Sequence of Alkalicoccus halolimnae BZ-SZ-XJ29T, a Moderately Halophilic Bacterium Isolated from a Salt Lake.</title>
        <authorList>
            <person name="Zhao B."/>
        </authorList>
    </citation>
    <scope>NUCLEOTIDE SEQUENCE [LARGE SCALE GENOMIC DNA]</scope>
    <source>
        <strain evidence="2 3">BZ-SZ-XJ29</strain>
    </source>
</reference>
<dbReference type="OrthoDB" id="8400810at2"/>
<dbReference type="AlphaFoldDB" id="A0A5C7FJ59"/>
<feature type="compositionally biased region" description="Low complexity" evidence="1">
    <location>
        <begin position="44"/>
        <end position="61"/>
    </location>
</feature>
<dbReference type="InterPro" id="IPR027056">
    <property type="entry name" value="Gluconate_2DH_su3"/>
</dbReference>
<keyword evidence="2" id="KW-0560">Oxidoreductase</keyword>
<sequence>MAENNDSKDGMTRRKFIQNTGLVVGGALGGGLLGGLIGNQTGQSPETAENSAENNNGAESPSEARMFFKRQDDFNVLSAASEVIFPEDESGPGAVQLGVPYYIDKQLAGGYGRNAKEYMKGPFFEGEPTQGYQAALTRDNIFLQGIRRIQQISSSEFNTPFQDLEEENQIAILEEFESGNISMKGITSTQFFELLRSATLEGVYADPIYGGNRGMEGWKMKDYPGAQMTYTSIMEDEEFSEMDPVSLRDHHS</sequence>
<name>A0A5C7FJ59_9BACI</name>
<proteinExistence type="predicted"/>
<keyword evidence="3" id="KW-1185">Reference proteome</keyword>
<dbReference type="Proteomes" id="UP000321816">
    <property type="component" value="Chromosome"/>
</dbReference>
<dbReference type="Pfam" id="PF13618">
    <property type="entry name" value="Gluconate_2-dh3"/>
    <property type="match status" value="1"/>
</dbReference>
<evidence type="ECO:0000313" key="2">
    <source>
        <dbReference type="EMBL" id="WWD80333.1"/>
    </source>
</evidence>
<gene>
    <name evidence="2" type="ORF">FTX54_001825</name>
</gene>
<feature type="region of interest" description="Disordered" evidence="1">
    <location>
        <begin position="38"/>
        <end position="61"/>
    </location>
</feature>
<dbReference type="EC" id="1.-.-.-" evidence="2"/>